<accession>A0ABW0I6H0</accession>
<dbReference type="Gene3D" id="3.40.50.300">
    <property type="entry name" value="P-loop containing nucleotide triphosphate hydrolases"/>
    <property type="match status" value="1"/>
</dbReference>
<reference evidence="2" key="1">
    <citation type="journal article" date="2019" name="Int. J. Syst. Evol. Microbiol.">
        <title>The Global Catalogue of Microorganisms (GCM) 10K type strain sequencing project: providing services to taxonomists for standard genome sequencing and annotation.</title>
        <authorList>
            <consortium name="The Broad Institute Genomics Platform"/>
            <consortium name="The Broad Institute Genome Sequencing Center for Infectious Disease"/>
            <person name="Wu L."/>
            <person name="Ma J."/>
        </authorList>
    </citation>
    <scope>NUCLEOTIDE SEQUENCE [LARGE SCALE GENOMIC DNA]</scope>
    <source>
        <strain evidence="2">CCUG 55250</strain>
    </source>
</reference>
<comment type="caution">
    <text evidence="1">The sequence shown here is derived from an EMBL/GenBank/DDBJ whole genome shotgun (WGS) entry which is preliminary data.</text>
</comment>
<protein>
    <recommendedName>
        <fullName evidence="3">AAA family ATPase</fullName>
    </recommendedName>
</protein>
<dbReference type="EMBL" id="JBHSMA010000001">
    <property type="protein sequence ID" value="MFC5408959.1"/>
    <property type="molecule type" value="Genomic_DNA"/>
</dbReference>
<dbReference type="InterPro" id="IPR027417">
    <property type="entry name" value="P-loop_NTPase"/>
</dbReference>
<dbReference type="Proteomes" id="UP001596106">
    <property type="component" value="Unassembled WGS sequence"/>
</dbReference>
<dbReference type="SUPFAM" id="SSF52540">
    <property type="entry name" value="P-loop containing nucleoside triphosphate hydrolases"/>
    <property type="match status" value="1"/>
</dbReference>
<evidence type="ECO:0008006" key="3">
    <source>
        <dbReference type="Google" id="ProtNLM"/>
    </source>
</evidence>
<name>A0ABW0I6H0_9BACT</name>
<organism evidence="1 2">
    <name type="scientific">Larkinella bovis</name>
    <dbReference type="NCBI Taxonomy" id="683041"/>
    <lineage>
        <taxon>Bacteria</taxon>
        <taxon>Pseudomonadati</taxon>
        <taxon>Bacteroidota</taxon>
        <taxon>Cytophagia</taxon>
        <taxon>Cytophagales</taxon>
        <taxon>Spirosomataceae</taxon>
        <taxon>Larkinella</taxon>
    </lineage>
</organism>
<gene>
    <name evidence="1" type="ORF">ACFPMF_06550</name>
</gene>
<keyword evidence="2" id="KW-1185">Reference proteome</keyword>
<proteinExistence type="predicted"/>
<evidence type="ECO:0000313" key="1">
    <source>
        <dbReference type="EMBL" id="MFC5408959.1"/>
    </source>
</evidence>
<dbReference type="RefSeq" id="WP_379842363.1">
    <property type="nucleotide sequence ID" value="NZ_JBHSMA010000001.1"/>
</dbReference>
<sequence length="376" mass="42173">MITKDTVALPKSNGTNGFYPDNQNGKPKPKIADILLTQLTDESDVPPVEATISVKDGIFAIKGDISFVSGMAKSGKSTICRYIMATALMETLPEGFDSLGIRSVYCQGRPIIYIDTEQPKAFTMKAKDEIKKLLRTEQLPSNLHIFNWRHQAYRQNRDCLEVLFNYYQNSALWIIDGITDFLGSANDEEKGNELINFFMRKATELSTTIVLLIHEIQNTGKLRGHLGSEAERKCGGAISVKKDRETKTHWIQPKLLRGSGDFDNYAFHYDEAAKGFVSLTDAKTKELRSQIDKKEGRITELRRIAKAVYGDAIRLSRAELVRGLKANVPQNPGQGDDAYQKAISRMIVEMLDKYNILTLTGEPKDSYKILPEIVSA</sequence>
<evidence type="ECO:0000313" key="2">
    <source>
        <dbReference type="Proteomes" id="UP001596106"/>
    </source>
</evidence>